<dbReference type="GO" id="GO:0015293">
    <property type="term" value="F:symporter activity"/>
    <property type="evidence" value="ECO:0007669"/>
    <property type="project" value="UniProtKB-KW"/>
</dbReference>
<accession>A0A848RI65</accession>
<dbReference type="GO" id="GO:0005886">
    <property type="term" value="C:plasma membrane"/>
    <property type="evidence" value="ECO:0007669"/>
    <property type="project" value="UniProtKB-SubCell"/>
</dbReference>
<dbReference type="Pfam" id="PF00375">
    <property type="entry name" value="SDF"/>
    <property type="match status" value="1"/>
</dbReference>
<evidence type="ECO:0000256" key="4">
    <source>
        <dbReference type="ARBA" id="ARBA00022692"/>
    </source>
</evidence>
<keyword evidence="5 7" id="KW-1133">Transmembrane helix</keyword>
<feature type="transmembrane region" description="Helical" evidence="7">
    <location>
        <begin position="52"/>
        <end position="70"/>
    </location>
</feature>
<keyword evidence="9" id="KW-1185">Reference proteome</keyword>
<feature type="transmembrane region" description="Helical" evidence="7">
    <location>
        <begin position="305"/>
        <end position="329"/>
    </location>
</feature>
<proteinExistence type="predicted"/>
<feature type="transmembrane region" description="Helical" evidence="7">
    <location>
        <begin position="341"/>
        <end position="367"/>
    </location>
</feature>
<dbReference type="PANTHER" id="PTHR42865">
    <property type="entry name" value="PROTON/GLUTAMATE-ASPARTATE SYMPORTER"/>
    <property type="match status" value="1"/>
</dbReference>
<dbReference type="RefSeq" id="WP_169969019.1">
    <property type="nucleotide sequence ID" value="NZ_JABDSR010000006.1"/>
</dbReference>
<evidence type="ECO:0000256" key="7">
    <source>
        <dbReference type="SAM" id="Phobius"/>
    </source>
</evidence>
<dbReference type="Proteomes" id="UP000568273">
    <property type="component" value="Unassembled WGS sequence"/>
</dbReference>
<dbReference type="InterPro" id="IPR001991">
    <property type="entry name" value="Na-dicarboxylate_symporter"/>
</dbReference>
<dbReference type="Gene3D" id="1.10.3860.10">
    <property type="entry name" value="Sodium:dicarboxylate symporter"/>
    <property type="match status" value="1"/>
</dbReference>
<sequence>MKKLKELPSYVKIFIGLFLGIIFGYILNIMGGTNNLIINNYLLPFLQFLGDFFIRLIKMIVVPLVFFSIMDAAISLKDINKLKSIGIKTILWFLCTSGIACAIGLVWANIINPGLGVNLSDTQVELSKTAAELPGIYEIFLNLIPNNPFESLTNGEMMQVIVFALFMGFSIITLGEKAEPIANLVSIASEAMFKIINIIVGIIPIGVFGLMSVAIAKFGMAIFGPVLKFIITDYIACLTMLGPVYYILLRTVGGVNPKMFYKKAFEPWMVAFSTCTSSAALPISMEVAPKKLGISSEVSNFILPFGATANMNGTCIYFGIIVLFAAQLYGMELTITQQIFLVIQATFLSVGCAATPQIGLIISITLLTQMGLPVEATALVAGVYRIVDQIHTSANSTGDLVASLCIAKINGEFDKEVYYNENL</sequence>
<reference evidence="8" key="1">
    <citation type="submission" date="2020-04" db="EMBL/GenBank/DDBJ databases">
        <title>Peptoniphilus sp. nov. isolated from swine feces.</title>
        <authorList>
            <person name="Ryu S.W."/>
        </authorList>
    </citation>
    <scope>NUCLEOTIDE SEQUENCE [LARGE SCALE GENOMIC DNA]</scope>
    <source>
        <strain evidence="8">AGMB00490</strain>
    </source>
</reference>
<dbReference type="AlphaFoldDB" id="A0A848RI65"/>
<dbReference type="SUPFAM" id="SSF118215">
    <property type="entry name" value="Proton glutamate symport protein"/>
    <property type="match status" value="1"/>
</dbReference>
<dbReference type="InterPro" id="IPR036458">
    <property type="entry name" value="Na:dicarbo_symporter_sf"/>
</dbReference>
<evidence type="ECO:0000313" key="9">
    <source>
        <dbReference type="Proteomes" id="UP000568273"/>
    </source>
</evidence>
<organism evidence="8 9">
    <name type="scientific">Peptoniphilus faecalis</name>
    <dbReference type="NCBI Taxonomy" id="2731255"/>
    <lineage>
        <taxon>Bacteria</taxon>
        <taxon>Bacillati</taxon>
        <taxon>Bacillota</taxon>
        <taxon>Tissierellia</taxon>
        <taxon>Tissierellales</taxon>
        <taxon>Peptoniphilaceae</taxon>
        <taxon>Peptoniphilus</taxon>
    </lineage>
</organism>
<keyword evidence="2" id="KW-0813">Transport</keyword>
<keyword evidence="3" id="KW-1003">Cell membrane</keyword>
<dbReference type="PANTHER" id="PTHR42865:SF7">
    <property type="entry name" value="PROTON_GLUTAMATE-ASPARTATE SYMPORTER"/>
    <property type="match status" value="1"/>
</dbReference>
<comment type="caution">
    <text evidence="8">The sequence shown here is derived from an EMBL/GenBank/DDBJ whole genome shotgun (WGS) entry which is preliminary data.</text>
</comment>
<comment type="subcellular location">
    <subcellularLocation>
        <location evidence="1">Cell membrane</location>
        <topology evidence="1">Multi-pass membrane protein</topology>
    </subcellularLocation>
</comment>
<evidence type="ECO:0000256" key="3">
    <source>
        <dbReference type="ARBA" id="ARBA00022475"/>
    </source>
</evidence>
<evidence type="ECO:0000256" key="6">
    <source>
        <dbReference type="ARBA" id="ARBA00023136"/>
    </source>
</evidence>
<evidence type="ECO:0000256" key="5">
    <source>
        <dbReference type="ARBA" id="ARBA00022989"/>
    </source>
</evidence>
<dbReference type="GO" id="GO:0006835">
    <property type="term" value="P:dicarboxylic acid transport"/>
    <property type="evidence" value="ECO:0007669"/>
    <property type="project" value="TreeGrafter"/>
</dbReference>
<feature type="transmembrane region" description="Helical" evidence="7">
    <location>
        <begin position="12"/>
        <end position="32"/>
    </location>
</feature>
<feature type="transmembrane region" description="Helical" evidence="7">
    <location>
        <begin position="195"/>
        <end position="223"/>
    </location>
</feature>
<keyword evidence="6 7" id="KW-0472">Membrane</keyword>
<gene>
    <name evidence="8" type="ORF">HKO22_05170</name>
</gene>
<feature type="transmembrane region" description="Helical" evidence="7">
    <location>
        <begin position="268"/>
        <end position="285"/>
    </location>
</feature>
<protein>
    <submittedName>
        <fullName evidence="8">Dicarboxylate/amino acid:cation symporter</fullName>
    </submittedName>
</protein>
<name>A0A848RI65_9FIRM</name>
<evidence type="ECO:0000313" key="8">
    <source>
        <dbReference type="EMBL" id="NMW85133.1"/>
    </source>
</evidence>
<feature type="transmembrane region" description="Helical" evidence="7">
    <location>
        <begin position="157"/>
        <end position="174"/>
    </location>
</feature>
<feature type="transmembrane region" description="Helical" evidence="7">
    <location>
        <begin position="229"/>
        <end position="248"/>
    </location>
</feature>
<evidence type="ECO:0000256" key="1">
    <source>
        <dbReference type="ARBA" id="ARBA00004651"/>
    </source>
</evidence>
<keyword evidence="4 7" id="KW-0812">Transmembrane</keyword>
<dbReference type="EMBL" id="JABDSR010000006">
    <property type="protein sequence ID" value="NMW85133.1"/>
    <property type="molecule type" value="Genomic_DNA"/>
</dbReference>
<dbReference type="PRINTS" id="PR00173">
    <property type="entry name" value="EDTRNSPORT"/>
</dbReference>
<evidence type="ECO:0000256" key="2">
    <source>
        <dbReference type="ARBA" id="ARBA00022448"/>
    </source>
</evidence>
<feature type="transmembrane region" description="Helical" evidence="7">
    <location>
        <begin position="90"/>
        <end position="110"/>
    </location>
</feature>